<dbReference type="EMBL" id="CP061800">
    <property type="protein sequence ID" value="QTA85210.1"/>
    <property type="molecule type" value="Genomic_DNA"/>
</dbReference>
<proteinExistence type="predicted"/>
<dbReference type="AlphaFoldDB" id="A0A975BHM9"/>
<reference evidence="1" key="1">
    <citation type="journal article" date="2021" name="Microb. Physiol.">
        <title>Proteogenomic Insights into the Physiology of Marine, Sulfate-Reducing, Filamentous Desulfonema limicola and Desulfonema magnum.</title>
        <authorList>
            <person name="Schnaars V."/>
            <person name="Wohlbrand L."/>
            <person name="Scheve S."/>
            <person name="Hinrichs C."/>
            <person name="Reinhardt R."/>
            <person name="Rabus R."/>
        </authorList>
    </citation>
    <scope>NUCLEOTIDE SEQUENCE</scope>
    <source>
        <strain evidence="1">4be13</strain>
    </source>
</reference>
<dbReference type="PANTHER" id="PTHR41317:SF1">
    <property type="entry name" value="PD-(D_E)XK NUCLEASE FAMILY TRANSPOSASE"/>
    <property type="match status" value="1"/>
</dbReference>
<dbReference type="InterPro" id="IPR010106">
    <property type="entry name" value="RpnA"/>
</dbReference>
<gene>
    <name evidence="1" type="ORF">dnm_012150</name>
</gene>
<dbReference type="RefSeq" id="WP_207681353.1">
    <property type="nucleotide sequence ID" value="NZ_CP061800.1"/>
</dbReference>
<dbReference type="Pfam" id="PF12784">
    <property type="entry name" value="PDDEXK_2"/>
    <property type="match status" value="1"/>
</dbReference>
<accession>A0A975BHM9</accession>
<evidence type="ECO:0000313" key="1">
    <source>
        <dbReference type="EMBL" id="QTA85210.1"/>
    </source>
</evidence>
<keyword evidence="2" id="KW-1185">Reference proteome</keyword>
<organism evidence="1 2">
    <name type="scientific">Desulfonema magnum</name>
    <dbReference type="NCBI Taxonomy" id="45655"/>
    <lineage>
        <taxon>Bacteria</taxon>
        <taxon>Pseudomonadati</taxon>
        <taxon>Thermodesulfobacteriota</taxon>
        <taxon>Desulfobacteria</taxon>
        <taxon>Desulfobacterales</taxon>
        <taxon>Desulfococcaceae</taxon>
        <taxon>Desulfonema</taxon>
    </lineage>
</organism>
<dbReference type="KEGG" id="dmm:dnm_012150"/>
<dbReference type="Proteomes" id="UP000663722">
    <property type="component" value="Chromosome"/>
</dbReference>
<sequence length="285" mass="33665">MKFLLSPKLDLVFKQLFSGDTEILTDLLNTVLILPEHQLIRSVEIKNPVIRPEEIIKKFIVLDILARDEQENQYDIEMQVRKYAYYPERALYYLCKMYADQLDSGQKYDRLKPVIGIHFLNYEIFPKHDDFRFRFDLRDVRYPKLRLTDDLSLHIFELPKPDKKDYAGRKEKKLLEWLYFFNHADEEDDTMEMHYTNPMIHRAYDALKKLSADEETRQLAEMREKALKDEVSALDAARREGEKKALKKTALNLLSIGLLTVEQIARATDLTVAEVKCLQNSEQAE</sequence>
<evidence type="ECO:0008006" key="3">
    <source>
        <dbReference type="Google" id="ProtNLM"/>
    </source>
</evidence>
<evidence type="ECO:0000313" key="2">
    <source>
        <dbReference type="Proteomes" id="UP000663722"/>
    </source>
</evidence>
<name>A0A975BHM9_9BACT</name>
<dbReference type="PANTHER" id="PTHR41317">
    <property type="entry name" value="PD-(D_E)XK NUCLEASE FAMILY TRANSPOSASE"/>
    <property type="match status" value="1"/>
</dbReference>
<protein>
    <recommendedName>
        <fullName evidence="3">Rpn family recombination-promoting nuclease/putative transposase</fullName>
    </recommendedName>
</protein>
<dbReference type="NCBIfam" id="TIGR01784">
    <property type="entry name" value="T_den_put_tspse"/>
    <property type="match status" value="1"/>
</dbReference>